<name>A0A8S9MN49_BRACR</name>
<feature type="compositionally biased region" description="Basic and acidic residues" evidence="1">
    <location>
        <begin position="1"/>
        <end position="15"/>
    </location>
</feature>
<evidence type="ECO:0000313" key="2">
    <source>
        <dbReference type="EMBL" id="KAF3484851.1"/>
    </source>
</evidence>
<dbReference type="EMBL" id="QGKX02002183">
    <property type="protein sequence ID" value="KAF3484851.1"/>
    <property type="molecule type" value="Genomic_DNA"/>
</dbReference>
<reference evidence="2" key="1">
    <citation type="submission" date="2019-12" db="EMBL/GenBank/DDBJ databases">
        <title>Genome sequencing and annotation of Brassica cretica.</title>
        <authorList>
            <person name="Studholme D.J."/>
            <person name="Sarris P."/>
        </authorList>
    </citation>
    <scope>NUCLEOTIDE SEQUENCE</scope>
    <source>
        <strain evidence="2">PFS-109/04</strain>
        <tissue evidence="2">Leaf</tissue>
    </source>
</reference>
<evidence type="ECO:0000313" key="3">
    <source>
        <dbReference type="Proteomes" id="UP000712600"/>
    </source>
</evidence>
<accession>A0A8S9MN49</accession>
<dbReference type="AlphaFoldDB" id="A0A8S9MN49"/>
<organism evidence="2 3">
    <name type="scientific">Brassica cretica</name>
    <name type="common">Mustard</name>
    <dbReference type="NCBI Taxonomy" id="69181"/>
    <lineage>
        <taxon>Eukaryota</taxon>
        <taxon>Viridiplantae</taxon>
        <taxon>Streptophyta</taxon>
        <taxon>Embryophyta</taxon>
        <taxon>Tracheophyta</taxon>
        <taxon>Spermatophyta</taxon>
        <taxon>Magnoliopsida</taxon>
        <taxon>eudicotyledons</taxon>
        <taxon>Gunneridae</taxon>
        <taxon>Pentapetalae</taxon>
        <taxon>rosids</taxon>
        <taxon>malvids</taxon>
        <taxon>Brassicales</taxon>
        <taxon>Brassicaceae</taxon>
        <taxon>Brassiceae</taxon>
        <taxon>Brassica</taxon>
    </lineage>
</organism>
<dbReference type="Proteomes" id="UP000712600">
    <property type="component" value="Unassembled WGS sequence"/>
</dbReference>
<comment type="caution">
    <text evidence="2">The sequence shown here is derived from an EMBL/GenBank/DDBJ whole genome shotgun (WGS) entry which is preliminary data.</text>
</comment>
<gene>
    <name evidence="2" type="ORF">F2Q69_00055241</name>
</gene>
<sequence>MTGEKKAIEQKESTRGRGIRGRGNINWRRGSGGGSKGVEGRGRVGLGKEKEDQYPFLQVVGIESPTAHSLKVGILKEVQQYLHHLNFEWASFEIYLMQEALI</sequence>
<protein>
    <submittedName>
        <fullName evidence="2">Uncharacterized protein</fullName>
    </submittedName>
</protein>
<evidence type="ECO:0000256" key="1">
    <source>
        <dbReference type="SAM" id="MobiDB-lite"/>
    </source>
</evidence>
<feature type="region of interest" description="Disordered" evidence="1">
    <location>
        <begin position="1"/>
        <end position="44"/>
    </location>
</feature>
<proteinExistence type="predicted"/>